<dbReference type="SUPFAM" id="SSF89796">
    <property type="entry name" value="CoA-transferase family III (CaiB/BaiF)"/>
    <property type="match status" value="1"/>
</dbReference>
<dbReference type="PANTHER" id="PTHR48207">
    <property type="entry name" value="SUCCINATE--HYDROXYMETHYLGLUTARATE COA-TRANSFERASE"/>
    <property type="match status" value="1"/>
</dbReference>
<dbReference type="Pfam" id="PF02515">
    <property type="entry name" value="CoA_transf_3"/>
    <property type="match status" value="1"/>
</dbReference>
<dbReference type="InterPro" id="IPR003673">
    <property type="entry name" value="CoA-Trfase_fam_III"/>
</dbReference>
<keyword evidence="1" id="KW-0808">Transferase</keyword>
<proteinExistence type="predicted"/>
<dbReference type="GO" id="GO:0008410">
    <property type="term" value="F:CoA-transferase activity"/>
    <property type="evidence" value="ECO:0007669"/>
    <property type="project" value="TreeGrafter"/>
</dbReference>
<dbReference type="InterPro" id="IPR044855">
    <property type="entry name" value="CoA-Trfase_III_dom3_sf"/>
</dbReference>
<evidence type="ECO:0000256" key="1">
    <source>
        <dbReference type="ARBA" id="ARBA00022679"/>
    </source>
</evidence>
<protein>
    <submittedName>
        <fullName evidence="2">L carnitine dehydratase/bile acid inducible protein F</fullName>
    </submittedName>
</protein>
<dbReference type="PANTHER" id="PTHR48207:SF3">
    <property type="entry name" value="SUCCINATE--HYDROXYMETHYLGLUTARATE COA-TRANSFERASE"/>
    <property type="match status" value="1"/>
</dbReference>
<accession>D6PCS5</accession>
<sequence length="310" mass="33980">MSRILAGPSSAQLLGDMGADVIKIERPGSGDDTRSWGPPWLKDDKGKETWESAYYLCANRNKRSLTIDFTKPEGQKLLKELASRADVLIENFKVGGLQQYGLDYESLHAQLPELIYCSVTGFGQTGPYAKNPGYDFMIQGMGGIMSITGEPEGEPMKVGVAIVDLMCGMYASVAILGAIRHRDQGGGGQHIDLALLDTHAAWLINVGMNYLTSGEDPLRYGNGHANIVPYQPYPASDGYFILTIGNNVQFRKFCDFAEIPEIPVDPRFAENQNRVKNRDALEAIISRATSVHSKAHWLEGLKNWGCPVGP</sequence>
<dbReference type="InterPro" id="IPR023606">
    <property type="entry name" value="CoA-Trfase_III_dom_1_sf"/>
</dbReference>
<reference evidence="2" key="1">
    <citation type="journal article" date="2010" name="ISME J.">
        <title>Metagenome of the Mediterranean deep chlorophyll maximum studied by direct and fosmid library 454 pyrosequencing.</title>
        <authorList>
            <person name="Ghai R."/>
            <person name="Martin-Cuadrado A.B."/>
            <person name="Molto A.G."/>
            <person name="Heredia I.G."/>
            <person name="Cabrera R."/>
            <person name="Martin J."/>
            <person name="Verdu M."/>
            <person name="Deschamps P."/>
            <person name="Moreira D."/>
            <person name="Lopez-Garcia P."/>
            <person name="Mira A."/>
            <person name="Rodriguez-Valera F."/>
        </authorList>
    </citation>
    <scope>NUCLEOTIDE SEQUENCE</scope>
</reference>
<dbReference type="EMBL" id="GU942986">
    <property type="protein sequence ID" value="ADD93526.1"/>
    <property type="molecule type" value="Genomic_DNA"/>
</dbReference>
<dbReference type="AlphaFoldDB" id="D6PCS5"/>
<dbReference type="InterPro" id="IPR050483">
    <property type="entry name" value="CoA-transferase_III_domain"/>
</dbReference>
<organism evidence="2">
    <name type="scientific">uncultured marine bacterium MedDCM-OCT-S04-C191</name>
    <dbReference type="NCBI Taxonomy" id="743053"/>
    <lineage>
        <taxon>Bacteria</taxon>
        <taxon>environmental samples</taxon>
    </lineage>
</organism>
<dbReference type="Gene3D" id="3.40.50.10540">
    <property type="entry name" value="Crotonobetainyl-coa:carnitine coa-transferase, domain 1"/>
    <property type="match status" value="1"/>
</dbReference>
<name>D6PCS5_9BACT</name>
<dbReference type="Gene3D" id="3.30.1540.10">
    <property type="entry name" value="formyl-coa transferase, domain 3"/>
    <property type="match status" value="1"/>
</dbReference>
<evidence type="ECO:0000313" key="2">
    <source>
        <dbReference type="EMBL" id="ADD93526.1"/>
    </source>
</evidence>